<proteinExistence type="inferred from homology"/>
<dbReference type="PANTHER" id="PTHR47965">
    <property type="entry name" value="ASPARTYL PROTEASE-RELATED"/>
    <property type="match status" value="1"/>
</dbReference>
<reference evidence="6 7" key="1">
    <citation type="submission" date="2024-07" db="EMBL/GenBank/DDBJ databases">
        <title>Draft sequence of the Neodothiora populina.</title>
        <authorList>
            <person name="Drown D.D."/>
            <person name="Schuette U.S."/>
            <person name="Buechlein A.B."/>
            <person name="Rusch D.R."/>
            <person name="Winton L.W."/>
            <person name="Adams G.A."/>
        </authorList>
    </citation>
    <scope>NUCLEOTIDE SEQUENCE [LARGE SCALE GENOMIC DNA]</scope>
    <source>
        <strain evidence="6 7">CPC 39397</strain>
    </source>
</reference>
<keyword evidence="4" id="KW-0732">Signal</keyword>
<dbReference type="InterPro" id="IPR034164">
    <property type="entry name" value="Pepsin-like_dom"/>
</dbReference>
<protein>
    <recommendedName>
        <fullName evidence="5">Peptidase A1 domain-containing protein</fullName>
    </recommendedName>
</protein>
<dbReference type="Gene3D" id="2.40.70.10">
    <property type="entry name" value="Acid Proteases"/>
    <property type="match status" value="2"/>
</dbReference>
<feature type="region of interest" description="Disordered" evidence="2">
    <location>
        <begin position="580"/>
        <end position="601"/>
    </location>
</feature>
<feature type="region of interest" description="Disordered" evidence="2">
    <location>
        <begin position="628"/>
        <end position="680"/>
    </location>
</feature>
<dbReference type="InterPro" id="IPR021109">
    <property type="entry name" value="Peptidase_aspartic_dom_sf"/>
</dbReference>
<feature type="compositionally biased region" description="Low complexity" evidence="2">
    <location>
        <begin position="509"/>
        <end position="518"/>
    </location>
</feature>
<dbReference type="GeneID" id="95978511"/>
<feature type="signal peptide" evidence="4">
    <location>
        <begin position="1"/>
        <end position="19"/>
    </location>
</feature>
<comment type="caution">
    <text evidence="6">The sequence shown here is derived from an EMBL/GenBank/DDBJ whole genome shotgun (WGS) entry which is preliminary data.</text>
</comment>
<evidence type="ECO:0000259" key="5">
    <source>
        <dbReference type="PROSITE" id="PS51767"/>
    </source>
</evidence>
<evidence type="ECO:0000256" key="2">
    <source>
        <dbReference type="SAM" id="MobiDB-lite"/>
    </source>
</evidence>
<accession>A0ABR3P399</accession>
<feature type="chain" id="PRO_5045909769" description="Peptidase A1 domain-containing protein" evidence="4">
    <location>
        <begin position="20"/>
        <end position="680"/>
    </location>
</feature>
<feature type="compositionally biased region" description="Basic and acidic residues" evidence="2">
    <location>
        <begin position="670"/>
        <end position="680"/>
    </location>
</feature>
<evidence type="ECO:0000256" key="4">
    <source>
        <dbReference type="SAM" id="SignalP"/>
    </source>
</evidence>
<keyword evidence="3" id="KW-1133">Transmembrane helix</keyword>
<dbReference type="InterPro" id="IPR033121">
    <property type="entry name" value="PEPTIDASE_A1"/>
</dbReference>
<evidence type="ECO:0000313" key="7">
    <source>
        <dbReference type="Proteomes" id="UP001562354"/>
    </source>
</evidence>
<dbReference type="RefSeq" id="XP_069196934.1">
    <property type="nucleotide sequence ID" value="XM_069344507.1"/>
</dbReference>
<feature type="domain" description="Peptidase A1" evidence="5">
    <location>
        <begin position="68"/>
        <end position="413"/>
    </location>
</feature>
<name>A0ABR3P399_9PEZI</name>
<keyword evidence="7" id="KW-1185">Reference proteome</keyword>
<keyword evidence="3" id="KW-0812">Transmembrane</keyword>
<evidence type="ECO:0000313" key="6">
    <source>
        <dbReference type="EMBL" id="KAL1297252.1"/>
    </source>
</evidence>
<gene>
    <name evidence="6" type="ORF">AAFC00_004811</name>
</gene>
<dbReference type="InterPro" id="IPR001461">
    <property type="entry name" value="Aspartic_peptidase_A1"/>
</dbReference>
<dbReference type="Proteomes" id="UP001562354">
    <property type="component" value="Unassembled WGS sequence"/>
</dbReference>
<feature type="transmembrane region" description="Helical" evidence="3">
    <location>
        <begin position="451"/>
        <end position="474"/>
    </location>
</feature>
<dbReference type="EMBL" id="JBFMKM010000016">
    <property type="protein sequence ID" value="KAL1297252.1"/>
    <property type="molecule type" value="Genomic_DNA"/>
</dbReference>
<evidence type="ECO:0000256" key="3">
    <source>
        <dbReference type="SAM" id="Phobius"/>
    </source>
</evidence>
<dbReference type="PRINTS" id="PR00792">
    <property type="entry name" value="PEPSIN"/>
</dbReference>
<sequence>MRPQYVALVASFLDSVASASTPDVAVNDLEVPTIARRADSGSASSTVLPTPISVEPSQYWEGNDGLWSTFPLQVGTPKQNIRVMVSTAGFNTWTINAKTGCSNGTIVGCEDSRGQPFYTNESLTWVPNSIWDLGLEINLDLDDAADYGFDTVTLGWQGSGLPTAEHMVIANLGFNTFWYGIFGLNPTPTNFSTLNDPQPSFMQTMKNNNTIPSLSWAYTAGNQYRFSGVFGSLTLGGYDQSKFTPTNVTIPLGADISRDLLIGVQSISTQSSSSSDVLTSTSGGFYAFIDSTLPYLWLPESVCQAFEDVFGLVWDDETELYLVNDTLHDDLLARDANVTFTLGESASGGETVEVVLPYAAFDLEVSYPIVVGNSTHYFPLKRAANSTQYTLGRTFLQEAYVIADYERRNFTVAPCAWEENPIADIKTILSPDSEAAQSGDSNSGGGISGGAIAGIVIGVIGGLALVAAAIWFFMRKRRTEKQKLAELESKNATLAAGSSGYTRGGMTVSDTNSSSSDTAFAGDSASKPFISQSLGQELGGDGEIHEMQAVQKPQASEMEGQQPYEYYGPDGQPKLGVPGSAVDSTGTWSGSGTGTYTGTGTGTWQSHLSEVEGNNEPIYEMMGSEVHEMPDSRRQSWAEGEEGTLANNPHSRPTLPPSYVVGGNTLDNHGYPRDEKSGQH</sequence>
<keyword evidence="3" id="KW-0472">Membrane</keyword>
<dbReference type="SUPFAM" id="SSF50630">
    <property type="entry name" value="Acid proteases"/>
    <property type="match status" value="1"/>
</dbReference>
<dbReference type="PANTHER" id="PTHR47965:SF101">
    <property type="entry name" value="HYPOTHETICAL ASPARTYL PROTEASE (EUROFUNG)-RELATED"/>
    <property type="match status" value="1"/>
</dbReference>
<organism evidence="6 7">
    <name type="scientific">Neodothiora populina</name>
    <dbReference type="NCBI Taxonomy" id="2781224"/>
    <lineage>
        <taxon>Eukaryota</taxon>
        <taxon>Fungi</taxon>
        <taxon>Dikarya</taxon>
        <taxon>Ascomycota</taxon>
        <taxon>Pezizomycotina</taxon>
        <taxon>Dothideomycetes</taxon>
        <taxon>Dothideomycetidae</taxon>
        <taxon>Dothideales</taxon>
        <taxon>Dothioraceae</taxon>
        <taxon>Neodothiora</taxon>
    </lineage>
</organism>
<feature type="compositionally biased region" description="Gly residues" evidence="2">
    <location>
        <begin position="589"/>
        <end position="601"/>
    </location>
</feature>
<evidence type="ECO:0000256" key="1">
    <source>
        <dbReference type="ARBA" id="ARBA00007447"/>
    </source>
</evidence>
<dbReference type="Pfam" id="PF00026">
    <property type="entry name" value="Asp"/>
    <property type="match status" value="1"/>
</dbReference>
<feature type="region of interest" description="Disordered" evidence="2">
    <location>
        <begin position="496"/>
        <end position="526"/>
    </location>
</feature>
<comment type="similarity">
    <text evidence="1">Belongs to the peptidase A1 family.</text>
</comment>
<dbReference type="PROSITE" id="PS51767">
    <property type="entry name" value="PEPTIDASE_A1"/>
    <property type="match status" value="1"/>
</dbReference>
<dbReference type="CDD" id="cd05471">
    <property type="entry name" value="pepsin_like"/>
    <property type="match status" value="1"/>
</dbReference>